<name>A0A0P9Z0G4_PSESI</name>
<dbReference type="Proteomes" id="UP000050554">
    <property type="component" value="Unassembled WGS sequence"/>
</dbReference>
<comment type="caution">
    <text evidence="2">The sequence shown here is derived from an EMBL/GenBank/DDBJ whole genome shotgun (WGS) entry which is preliminary data.</text>
</comment>
<accession>A0A0P9Z0G4</accession>
<evidence type="ECO:0000313" key="2">
    <source>
        <dbReference type="EMBL" id="KPY42234.1"/>
    </source>
</evidence>
<gene>
    <name evidence="2" type="ORF">ALO47_02404</name>
</gene>
<protein>
    <recommendedName>
        <fullName evidence="4">Lipoprotein</fullName>
    </recommendedName>
</protein>
<dbReference type="AlphaFoldDB" id="A0A0P9Z0G4"/>
<sequence length="304" mass="33710">MDNNKSATGRLLLSGLFLAMSCHAFAQGESGVAGAVPDAPQETSTSRAETPGVVVLSDKIHDITQTLENASAVHQYSFTAIRGQNVLLATPGSQYDKLWKVEYQVDGGEWKRKPYAGAYKISDLNPGSQVNVRVSAVDGASFESTKYRIVFGSFPHMNYDLLNEKGILPISAFQPYLEGFLATQAFKEATLEATFTDSKAYPLEGGQLKFSLTTGTKEEIHEIFTSDKEGKISRLIEFNRCEGGWPANDIYEFTDKTRFTWSTLYGRGDYSASNILTGRLEDKVYTFKLGHLCKRWLTNLHARP</sequence>
<reference evidence="2 3" key="1">
    <citation type="submission" date="2015-09" db="EMBL/GenBank/DDBJ databases">
        <title>Genome announcement of multiple Pseudomonas syringae strains.</title>
        <authorList>
            <person name="Thakur S."/>
            <person name="Wang P.W."/>
            <person name="Gong Y."/>
            <person name="Weir B.S."/>
            <person name="Guttman D.S."/>
        </authorList>
    </citation>
    <scope>NUCLEOTIDE SEQUENCE [LARGE SCALE GENOMIC DNA]</scope>
    <source>
        <strain evidence="2 3">ICMP3882</strain>
    </source>
</reference>
<dbReference type="RefSeq" id="WP_004881837.1">
    <property type="nucleotide sequence ID" value="NZ_LJRF01000216.1"/>
</dbReference>
<feature type="signal peptide" evidence="1">
    <location>
        <begin position="1"/>
        <end position="26"/>
    </location>
</feature>
<keyword evidence="1" id="KW-0732">Signal</keyword>
<dbReference type="PATRIC" id="fig|55398.3.peg.3044"/>
<organism evidence="2 3">
    <name type="scientific">Pseudomonas syringae pv. ribicola</name>
    <dbReference type="NCBI Taxonomy" id="55398"/>
    <lineage>
        <taxon>Bacteria</taxon>
        <taxon>Pseudomonadati</taxon>
        <taxon>Pseudomonadota</taxon>
        <taxon>Gammaproteobacteria</taxon>
        <taxon>Pseudomonadales</taxon>
        <taxon>Pseudomonadaceae</taxon>
        <taxon>Pseudomonas</taxon>
    </lineage>
</organism>
<dbReference type="PROSITE" id="PS51257">
    <property type="entry name" value="PROKAR_LIPOPROTEIN"/>
    <property type="match status" value="1"/>
</dbReference>
<evidence type="ECO:0000313" key="3">
    <source>
        <dbReference type="Proteomes" id="UP000050554"/>
    </source>
</evidence>
<feature type="chain" id="PRO_5006172914" description="Lipoprotein" evidence="1">
    <location>
        <begin position="27"/>
        <end position="304"/>
    </location>
</feature>
<evidence type="ECO:0008006" key="4">
    <source>
        <dbReference type="Google" id="ProtNLM"/>
    </source>
</evidence>
<proteinExistence type="predicted"/>
<evidence type="ECO:0000256" key="1">
    <source>
        <dbReference type="SAM" id="SignalP"/>
    </source>
</evidence>
<dbReference type="EMBL" id="LJRF01000216">
    <property type="protein sequence ID" value="KPY42234.1"/>
    <property type="molecule type" value="Genomic_DNA"/>
</dbReference>